<evidence type="ECO:0000313" key="2">
    <source>
        <dbReference type="Proteomes" id="UP001057452"/>
    </source>
</evidence>
<proteinExistence type="predicted"/>
<comment type="caution">
    <text evidence="1">The sequence shown here is derived from an EMBL/GenBank/DDBJ whole genome shotgun (WGS) entry which is preliminary data.</text>
</comment>
<accession>A0ACB9WJZ5</accession>
<evidence type="ECO:0000313" key="1">
    <source>
        <dbReference type="EMBL" id="KAI4813200.1"/>
    </source>
</evidence>
<reference evidence="1" key="1">
    <citation type="submission" date="2022-05" db="EMBL/GenBank/DDBJ databases">
        <title>Chromosome-level genome of Chaenocephalus aceratus.</title>
        <authorList>
            <person name="Park H."/>
        </authorList>
    </citation>
    <scope>NUCLEOTIDE SEQUENCE</scope>
    <source>
        <strain evidence="1">KU_202001</strain>
    </source>
</reference>
<name>A0ACB9WJZ5_CHAAC</name>
<dbReference type="EMBL" id="CM043806">
    <property type="protein sequence ID" value="KAI4813200.1"/>
    <property type="molecule type" value="Genomic_DNA"/>
</dbReference>
<sequence>MALLCTATCVHGSNTNSAAVSPCVARQLQPTRSPENYKMMDLVAMATDAVLPRAWRRDKALKWTWEVRRRVPRCPDTVVKGALSHRQEDIAWPPIFYCGGTLNVTTNAPQLLRGQACKTTGG</sequence>
<dbReference type="Proteomes" id="UP001057452">
    <property type="component" value="Chromosome 22"/>
</dbReference>
<keyword evidence="2" id="KW-1185">Reference proteome</keyword>
<protein>
    <submittedName>
        <fullName evidence="1">Uncharacterized protein</fullName>
    </submittedName>
</protein>
<organism evidence="1 2">
    <name type="scientific">Chaenocephalus aceratus</name>
    <name type="common">Blackfin icefish</name>
    <name type="synonym">Chaenichthys aceratus</name>
    <dbReference type="NCBI Taxonomy" id="36190"/>
    <lineage>
        <taxon>Eukaryota</taxon>
        <taxon>Metazoa</taxon>
        <taxon>Chordata</taxon>
        <taxon>Craniata</taxon>
        <taxon>Vertebrata</taxon>
        <taxon>Euteleostomi</taxon>
        <taxon>Actinopterygii</taxon>
        <taxon>Neopterygii</taxon>
        <taxon>Teleostei</taxon>
        <taxon>Neoteleostei</taxon>
        <taxon>Acanthomorphata</taxon>
        <taxon>Eupercaria</taxon>
        <taxon>Perciformes</taxon>
        <taxon>Notothenioidei</taxon>
        <taxon>Channichthyidae</taxon>
        <taxon>Chaenocephalus</taxon>
    </lineage>
</organism>
<gene>
    <name evidence="1" type="ORF">KUCAC02_024543</name>
</gene>